<reference evidence="3" key="1">
    <citation type="submission" date="2021-01" db="EMBL/GenBank/DDBJ databases">
        <title>Whole genome shotgun sequence of Rugosimonospora africana NBRC 104875.</title>
        <authorList>
            <person name="Komaki H."/>
            <person name="Tamura T."/>
        </authorList>
    </citation>
    <scope>NUCLEOTIDE SEQUENCE</scope>
    <source>
        <strain evidence="3">NBRC 104875</strain>
    </source>
</reference>
<protein>
    <recommendedName>
        <fullName evidence="5">Intracellular septation protein A</fullName>
    </recommendedName>
</protein>
<name>A0A8J3VVK3_9ACTN</name>
<gene>
    <name evidence="3" type="ORF">Raf01_81910</name>
</gene>
<feature type="transmembrane region" description="Helical" evidence="2">
    <location>
        <begin position="89"/>
        <end position="107"/>
    </location>
</feature>
<evidence type="ECO:0000313" key="3">
    <source>
        <dbReference type="EMBL" id="GIH20019.1"/>
    </source>
</evidence>
<sequence>MSVQPNPQPATTTEPQVTAPATPTGNSANANLRRYLATQLLIDVIAPAAVFYVLLNAFNLSALPASLISSAIPAIRTVVHVVTKRTVDVLGLVMLTLFVVGGAVSVIEGNPRILYAKDGWLTGLFGAWILVSLLMRRPFMLAAGRAIATVKIGDEGAAQWEARWEQEPRFRRDIRFVSLIVGAVLIADAVVRVIIAYALPIGTVPLATNVQYVVMLGCLLTWFFWYTNKHGLRA</sequence>
<keyword evidence="4" id="KW-1185">Reference proteome</keyword>
<dbReference type="AlphaFoldDB" id="A0A8J3VVK3"/>
<evidence type="ECO:0008006" key="5">
    <source>
        <dbReference type="Google" id="ProtNLM"/>
    </source>
</evidence>
<keyword evidence="2" id="KW-0812">Transmembrane</keyword>
<dbReference type="RefSeq" id="WP_203923454.1">
    <property type="nucleotide sequence ID" value="NZ_BONZ01000087.1"/>
</dbReference>
<evidence type="ECO:0000313" key="4">
    <source>
        <dbReference type="Proteomes" id="UP000642748"/>
    </source>
</evidence>
<evidence type="ECO:0000256" key="1">
    <source>
        <dbReference type="SAM" id="MobiDB-lite"/>
    </source>
</evidence>
<keyword evidence="2" id="KW-0472">Membrane</keyword>
<organism evidence="3 4">
    <name type="scientific">Rugosimonospora africana</name>
    <dbReference type="NCBI Taxonomy" id="556532"/>
    <lineage>
        <taxon>Bacteria</taxon>
        <taxon>Bacillati</taxon>
        <taxon>Actinomycetota</taxon>
        <taxon>Actinomycetes</taxon>
        <taxon>Micromonosporales</taxon>
        <taxon>Micromonosporaceae</taxon>
        <taxon>Rugosimonospora</taxon>
    </lineage>
</organism>
<feature type="transmembrane region" description="Helical" evidence="2">
    <location>
        <begin position="210"/>
        <end position="227"/>
    </location>
</feature>
<evidence type="ECO:0000256" key="2">
    <source>
        <dbReference type="SAM" id="Phobius"/>
    </source>
</evidence>
<dbReference type="Proteomes" id="UP000642748">
    <property type="component" value="Unassembled WGS sequence"/>
</dbReference>
<dbReference type="EMBL" id="BONZ01000087">
    <property type="protein sequence ID" value="GIH20019.1"/>
    <property type="molecule type" value="Genomic_DNA"/>
</dbReference>
<proteinExistence type="predicted"/>
<feature type="transmembrane region" description="Helical" evidence="2">
    <location>
        <begin position="176"/>
        <end position="198"/>
    </location>
</feature>
<feature type="region of interest" description="Disordered" evidence="1">
    <location>
        <begin position="1"/>
        <end position="25"/>
    </location>
</feature>
<feature type="transmembrane region" description="Helical" evidence="2">
    <location>
        <begin position="119"/>
        <end position="135"/>
    </location>
</feature>
<accession>A0A8J3VVK3</accession>
<keyword evidence="2" id="KW-1133">Transmembrane helix</keyword>
<comment type="caution">
    <text evidence="3">The sequence shown here is derived from an EMBL/GenBank/DDBJ whole genome shotgun (WGS) entry which is preliminary data.</text>
</comment>
<dbReference type="NCBIfam" id="NF041646">
    <property type="entry name" value="VC0807_fam"/>
    <property type="match status" value="1"/>
</dbReference>